<name>A0A7S8IYG9_9BACT</name>
<protein>
    <submittedName>
        <fullName evidence="2">Uncharacterized protein</fullName>
    </submittedName>
</protein>
<dbReference type="Proteomes" id="UP000593737">
    <property type="component" value="Chromosome"/>
</dbReference>
<keyword evidence="1" id="KW-1133">Transmembrane helix</keyword>
<evidence type="ECO:0000313" key="2">
    <source>
        <dbReference type="EMBL" id="QPD03243.1"/>
    </source>
</evidence>
<proteinExistence type="predicted"/>
<accession>A0A7S8IYG9</accession>
<evidence type="ECO:0000256" key="1">
    <source>
        <dbReference type="SAM" id="Phobius"/>
    </source>
</evidence>
<dbReference type="KEGG" id="nkf:Nkreftii_001017"/>
<gene>
    <name evidence="2" type="ORF">Nkreftii_001017</name>
</gene>
<keyword evidence="1" id="KW-0472">Membrane</keyword>
<sequence length="133" mass="14441">MNRSALLTLLLGLLVIEGGVLFSEISTSTPPSMAWRMGFFILLPLGLASLIWLGFRWAAMVCVIYATVGLAMDLATIVQLQIRDLDTVHSLITSGISGVFNFLLIVFGGRWLLDVDQELMPPKSHPPSPPSSS</sequence>
<keyword evidence="1" id="KW-0812">Transmembrane</keyword>
<feature type="transmembrane region" description="Helical" evidence="1">
    <location>
        <begin position="33"/>
        <end position="55"/>
    </location>
</feature>
<feature type="transmembrane region" description="Helical" evidence="1">
    <location>
        <begin position="88"/>
        <end position="113"/>
    </location>
</feature>
<dbReference type="AlphaFoldDB" id="A0A7S8IYG9"/>
<dbReference type="EMBL" id="CP047423">
    <property type="protein sequence ID" value="QPD03243.1"/>
    <property type="molecule type" value="Genomic_DNA"/>
</dbReference>
<organism evidence="2 3">
    <name type="scientific">Candidatus Nitrospira kreftii</name>
    <dbReference type="NCBI Taxonomy" id="2652173"/>
    <lineage>
        <taxon>Bacteria</taxon>
        <taxon>Pseudomonadati</taxon>
        <taxon>Nitrospirota</taxon>
        <taxon>Nitrospiria</taxon>
        <taxon>Nitrospirales</taxon>
        <taxon>Nitrospiraceae</taxon>
        <taxon>Nitrospira</taxon>
    </lineage>
</organism>
<feature type="transmembrane region" description="Helical" evidence="1">
    <location>
        <begin position="62"/>
        <end position="82"/>
    </location>
</feature>
<reference evidence="2 3" key="1">
    <citation type="journal article" date="2020" name="ISME J.">
        <title>Enrichment and physiological characterization of a novel comammox Nitrospira indicates ammonium inhibition of complete nitrification.</title>
        <authorList>
            <person name="Sakoula D."/>
            <person name="Koch H."/>
            <person name="Frank J."/>
            <person name="Jetten M.S.M."/>
            <person name="van Kessel M.A.H.J."/>
            <person name="Lucker S."/>
        </authorList>
    </citation>
    <scope>NUCLEOTIDE SEQUENCE [LARGE SCALE GENOMIC DNA]</scope>
    <source>
        <strain evidence="2">Comreactor17</strain>
    </source>
</reference>
<evidence type="ECO:0000313" key="3">
    <source>
        <dbReference type="Proteomes" id="UP000593737"/>
    </source>
</evidence>